<organism evidence="1 2">
    <name type="scientific">Erwinia phage vB_EamM_Y3</name>
    <dbReference type="NCBI Taxonomy" id="1983553"/>
    <lineage>
        <taxon>Viruses</taxon>
        <taxon>Duplodnaviria</taxon>
        <taxon>Heunggongvirae</taxon>
        <taxon>Uroviricota</taxon>
        <taxon>Caudoviricetes</taxon>
        <taxon>Sasquatchvirus</taxon>
        <taxon>Sasquatchvirus Y3</taxon>
    </lineage>
</organism>
<accession>A0A2H4IAZ5</accession>
<evidence type="ECO:0000313" key="2">
    <source>
        <dbReference type="Proteomes" id="UP000240568"/>
    </source>
</evidence>
<keyword evidence="2" id="KW-1185">Reference proteome</keyword>
<dbReference type="Proteomes" id="UP000240568">
    <property type="component" value="Segment"/>
</dbReference>
<evidence type="ECO:0000313" key="1">
    <source>
        <dbReference type="EMBL" id="ARW58722.1"/>
    </source>
</evidence>
<gene>
    <name evidence="1" type="ORF">Y3_082</name>
</gene>
<dbReference type="EMBL" id="KY984068">
    <property type="protein sequence ID" value="ARW58722.1"/>
    <property type="molecule type" value="Genomic_DNA"/>
</dbReference>
<name>A0A2H4IAZ5_9CAUD</name>
<reference evidence="1 2" key="1">
    <citation type="submission" date="2017-04" db="EMBL/GenBank/DDBJ databases">
        <authorList>
            <person name="Afonso C.L."/>
            <person name="Miller P.J."/>
            <person name="Scott M.A."/>
            <person name="Spackman E."/>
            <person name="Goraichik I."/>
            <person name="Dimitrov K.M."/>
            <person name="Suarez D.L."/>
            <person name="Swayne D.E."/>
        </authorList>
    </citation>
    <scope>NUCLEOTIDE SEQUENCE [LARGE SCALE GENOMIC DNA]</scope>
</reference>
<sequence length="330" mass="35239">MENTLPNPLNYDAQTLANNMVSGRMFVQAASANGLQTLTPLTYPAYQISPAPAWTTVAGFRGKRVLPKLTLPYASAYADIVPQANAQYQLDIALGTILNHRCASATSAIMYATQAAAGTLPIPKQNADGTWPIAEYDFGADVTINSLTSLNQGSSGSHPFLASGVYMVFLQVLVGSTWTDVTNVTTNLTVAATNSEKFFTLPATVTGRKFRLVSKAAGWPFTLGIGLFSLHFYGDYVSGSSPRVLGKIQHAVLMTAAPANVYSGVISTNPYAVGWALGRLFPHIGFTVTDDLKQASVNDLFLTDATVYPGTEQTVGLISYAYKPIVLEAY</sequence>
<proteinExistence type="predicted"/>
<dbReference type="Gene3D" id="2.60.120.260">
    <property type="entry name" value="Galactose-binding domain-like"/>
    <property type="match status" value="1"/>
</dbReference>
<protein>
    <submittedName>
        <fullName evidence="1">Uncharacterized protein</fullName>
    </submittedName>
</protein>